<dbReference type="KEGG" id="dti:Desti_4122"/>
<dbReference type="GO" id="GO:0005304">
    <property type="term" value="F:L-valine transmembrane transporter activity"/>
    <property type="evidence" value="ECO:0007669"/>
    <property type="project" value="TreeGrafter"/>
</dbReference>
<keyword evidence="3" id="KW-0067">ATP-binding</keyword>
<dbReference type="GO" id="GO:0015192">
    <property type="term" value="F:L-phenylalanine transmembrane transporter activity"/>
    <property type="evidence" value="ECO:0007669"/>
    <property type="project" value="TreeGrafter"/>
</dbReference>
<evidence type="ECO:0000259" key="4">
    <source>
        <dbReference type="PROSITE" id="PS50893"/>
    </source>
</evidence>
<dbReference type="eggNOG" id="COG0411">
    <property type="taxonomic scope" value="Bacteria"/>
</dbReference>
<dbReference type="OrthoDB" id="5405085at2"/>
<dbReference type="Pfam" id="PF00005">
    <property type="entry name" value="ABC_tran"/>
    <property type="match status" value="1"/>
</dbReference>
<proteinExistence type="predicted"/>
<evidence type="ECO:0000256" key="2">
    <source>
        <dbReference type="ARBA" id="ARBA00022741"/>
    </source>
</evidence>
<dbReference type="GO" id="GO:0015808">
    <property type="term" value="P:L-alanine transport"/>
    <property type="evidence" value="ECO:0007669"/>
    <property type="project" value="TreeGrafter"/>
</dbReference>
<evidence type="ECO:0000256" key="1">
    <source>
        <dbReference type="ARBA" id="ARBA00022448"/>
    </source>
</evidence>
<dbReference type="CDD" id="cd03219">
    <property type="entry name" value="ABC_Mj1267_LivG_branched"/>
    <property type="match status" value="1"/>
</dbReference>
<dbReference type="InterPro" id="IPR027417">
    <property type="entry name" value="P-loop_NTPase"/>
</dbReference>
<dbReference type="HOGENOM" id="CLU_000604_1_2_7"/>
<dbReference type="SMART" id="SM00382">
    <property type="entry name" value="AAA"/>
    <property type="match status" value="1"/>
</dbReference>
<dbReference type="Pfam" id="PF12399">
    <property type="entry name" value="BCA_ABC_TP_C"/>
    <property type="match status" value="1"/>
</dbReference>
<gene>
    <name evidence="5" type="ordered locus">Desti_4122</name>
</gene>
<dbReference type="InterPro" id="IPR003593">
    <property type="entry name" value="AAA+_ATPase"/>
</dbReference>
<dbReference type="FunFam" id="3.40.50.300:FF:000421">
    <property type="entry name" value="Branched-chain amino acid ABC transporter ATP-binding protein"/>
    <property type="match status" value="1"/>
</dbReference>
<dbReference type="SUPFAM" id="SSF52540">
    <property type="entry name" value="P-loop containing nucleoside triphosphate hydrolases"/>
    <property type="match status" value="1"/>
</dbReference>
<evidence type="ECO:0000256" key="3">
    <source>
        <dbReference type="ARBA" id="ARBA00022840"/>
    </source>
</evidence>
<dbReference type="STRING" id="706587.Desti_4122"/>
<dbReference type="GO" id="GO:0005524">
    <property type="term" value="F:ATP binding"/>
    <property type="evidence" value="ECO:0007669"/>
    <property type="project" value="UniProtKB-KW"/>
</dbReference>
<dbReference type="PANTHER" id="PTHR45772:SF7">
    <property type="entry name" value="AMINO ACID ABC TRANSPORTER ATP-BINDING PROTEIN"/>
    <property type="match status" value="1"/>
</dbReference>
<name>I4CB19_DESTA</name>
<dbReference type="PATRIC" id="fig|706587.4.peg.4671"/>
<keyword evidence="6" id="KW-1185">Reference proteome</keyword>
<dbReference type="PANTHER" id="PTHR45772">
    <property type="entry name" value="CONSERVED COMPONENT OF ABC TRANSPORTER FOR NATURAL AMINO ACIDS-RELATED"/>
    <property type="match status" value="1"/>
</dbReference>
<dbReference type="Proteomes" id="UP000006055">
    <property type="component" value="Chromosome"/>
</dbReference>
<dbReference type="GO" id="GO:1903806">
    <property type="term" value="P:L-isoleucine import across plasma membrane"/>
    <property type="evidence" value="ECO:0007669"/>
    <property type="project" value="TreeGrafter"/>
</dbReference>
<feature type="domain" description="ABC transporter" evidence="4">
    <location>
        <begin position="6"/>
        <end position="254"/>
    </location>
</feature>
<dbReference type="EMBL" id="CP003360">
    <property type="protein sequence ID" value="AFM26760.1"/>
    <property type="molecule type" value="Genomic_DNA"/>
</dbReference>
<organism evidence="5 6">
    <name type="scientific">Desulfomonile tiedjei (strain ATCC 49306 / DSM 6799 / DCB-1)</name>
    <dbReference type="NCBI Taxonomy" id="706587"/>
    <lineage>
        <taxon>Bacteria</taxon>
        <taxon>Pseudomonadati</taxon>
        <taxon>Thermodesulfobacteriota</taxon>
        <taxon>Desulfomonilia</taxon>
        <taxon>Desulfomonilales</taxon>
        <taxon>Desulfomonilaceae</taxon>
        <taxon>Desulfomonile</taxon>
    </lineage>
</organism>
<sequence length="255" mass="28191">MTDRLFSIDGLTVVFGGLSALHQLNIEIGQGEIIGLIGPNGAGKTTAFNAITGLVRPTSGRVTLRNTDITGWAPARVARFGIARTFQNIRLYEDMPVRENVMVAAHASIRYNFLEAVSGLGRFRSDERRVYDQADNLLELMGLTEFANEKARALPYGSQRKLEVARALALKPVLLLLDEPVAGMNPRETIEFSQLLRKIRDDLHLTIVLIEHDMGFVMDICTKIRVIDHGVPIAWGTPKEIQNDPKVIAAYLGEG</sequence>
<dbReference type="Gene3D" id="3.40.50.300">
    <property type="entry name" value="P-loop containing nucleotide triphosphate hydrolases"/>
    <property type="match status" value="1"/>
</dbReference>
<dbReference type="GO" id="GO:1903805">
    <property type="term" value="P:L-valine import across plasma membrane"/>
    <property type="evidence" value="ECO:0007669"/>
    <property type="project" value="TreeGrafter"/>
</dbReference>
<dbReference type="GO" id="GO:0005886">
    <property type="term" value="C:plasma membrane"/>
    <property type="evidence" value="ECO:0007669"/>
    <property type="project" value="TreeGrafter"/>
</dbReference>
<dbReference type="GO" id="GO:0042941">
    <property type="term" value="P:D-alanine transmembrane transport"/>
    <property type="evidence" value="ECO:0007669"/>
    <property type="project" value="TreeGrafter"/>
</dbReference>
<keyword evidence="2" id="KW-0547">Nucleotide-binding</keyword>
<dbReference type="GO" id="GO:0015188">
    <property type="term" value="F:L-isoleucine transmembrane transporter activity"/>
    <property type="evidence" value="ECO:0007669"/>
    <property type="project" value="TreeGrafter"/>
</dbReference>
<dbReference type="AlphaFoldDB" id="I4CB19"/>
<keyword evidence="1" id="KW-0813">Transport</keyword>
<evidence type="ECO:0000313" key="6">
    <source>
        <dbReference type="Proteomes" id="UP000006055"/>
    </source>
</evidence>
<protein>
    <submittedName>
        <fullName evidence="5">ABC-type branched-chain amino acid transport systems, ATPase component</fullName>
    </submittedName>
</protein>
<dbReference type="InterPro" id="IPR032823">
    <property type="entry name" value="BCA_ABC_TP_C"/>
</dbReference>
<dbReference type="PROSITE" id="PS50893">
    <property type="entry name" value="ABC_TRANSPORTER_2"/>
    <property type="match status" value="1"/>
</dbReference>
<dbReference type="RefSeq" id="WP_014811884.1">
    <property type="nucleotide sequence ID" value="NC_018025.1"/>
</dbReference>
<dbReference type="InterPro" id="IPR003439">
    <property type="entry name" value="ABC_transporter-like_ATP-bd"/>
</dbReference>
<reference evidence="6" key="1">
    <citation type="submission" date="2012-06" db="EMBL/GenBank/DDBJ databases">
        <title>Complete sequence of chromosome of Desulfomonile tiedjei DSM 6799.</title>
        <authorList>
            <person name="Lucas S."/>
            <person name="Copeland A."/>
            <person name="Lapidus A."/>
            <person name="Glavina del Rio T."/>
            <person name="Dalin E."/>
            <person name="Tice H."/>
            <person name="Bruce D."/>
            <person name="Goodwin L."/>
            <person name="Pitluck S."/>
            <person name="Peters L."/>
            <person name="Ovchinnikova G."/>
            <person name="Zeytun A."/>
            <person name="Lu M."/>
            <person name="Kyrpides N."/>
            <person name="Mavromatis K."/>
            <person name="Ivanova N."/>
            <person name="Brettin T."/>
            <person name="Detter J.C."/>
            <person name="Han C."/>
            <person name="Larimer F."/>
            <person name="Land M."/>
            <person name="Hauser L."/>
            <person name="Markowitz V."/>
            <person name="Cheng J.-F."/>
            <person name="Hugenholtz P."/>
            <person name="Woyke T."/>
            <person name="Wu D."/>
            <person name="Spring S."/>
            <person name="Schroeder M."/>
            <person name="Brambilla E."/>
            <person name="Klenk H.-P."/>
            <person name="Eisen J.A."/>
        </authorList>
    </citation>
    <scope>NUCLEOTIDE SEQUENCE [LARGE SCALE GENOMIC DNA]</scope>
    <source>
        <strain evidence="6">ATCC 49306 / DSM 6799 / DCB-1</strain>
    </source>
</reference>
<dbReference type="GO" id="GO:0016887">
    <property type="term" value="F:ATP hydrolysis activity"/>
    <property type="evidence" value="ECO:0007669"/>
    <property type="project" value="InterPro"/>
</dbReference>
<dbReference type="InterPro" id="IPR051120">
    <property type="entry name" value="ABC_AA/LPS_Transport"/>
</dbReference>
<evidence type="ECO:0000313" key="5">
    <source>
        <dbReference type="EMBL" id="AFM26760.1"/>
    </source>
</evidence>
<accession>I4CB19</accession>